<dbReference type="InterPro" id="IPR011049">
    <property type="entry name" value="Serralysin-like_metalloprot_C"/>
</dbReference>
<dbReference type="AlphaFoldDB" id="A0A7G6RNU3"/>
<evidence type="ECO:0000313" key="3">
    <source>
        <dbReference type="Proteomes" id="UP000515518"/>
    </source>
</evidence>
<evidence type="ECO:0000259" key="1">
    <source>
        <dbReference type="Pfam" id="PF06594"/>
    </source>
</evidence>
<reference evidence="3" key="1">
    <citation type="journal article" date="2020" name="Mol. Plant Microbe">
        <title>Rhizobial microsymbionts of the narrowly endemic Oxytropis species growing in Kamchatka are characterized by significant genetic diversity and possess a set of genes that are associated with T3SS and T6SS secretion systems and can affect the development of symbiosis.</title>
        <authorList>
            <person name="Safronova V."/>
            <person name="Guro P."/>
            <person name="Sazanova A."/>
            <person name="Kuznetsova I."/>
            <person name="Belimov A."/>
            <person name="Yakubov V."/>
            <person name="Chirak E."/>
            <person name="Afonin A."/>
            <person name="Gogolev Y."/>
            <person name="Andronov E."/>
            <person name="Tikhonovich I."/>
        </authorList>
    </citation>
    <scope>NUCLEOTIDE SEQUENCE [LARGE SCALE GENOMIC DNA]</scope>
    <source>
        <strain evidence="3">RCAM0610</strain>
        <plasmid evidence="3">p_1</plasmid>
    </source>
</reference>
<gene>
    <name evidence="2" type="ORF">HB770_33465</name>
</gene>
<name>A0A7G6RNU3_RHILV</name>
<dbReference type="SUPFAM" id="SSF51120">
    <property type="entry name" value="beta-Roll"/>
    <property type="match status" value="1"/>
</dbReference>
<accession>A0A7G6RNU3</accession>
<dbReference type="Pfam" id="PF06594">
    <property type="entry name" value="HCBP_related"/>
    <property type="match status" value="1"/>
</dbReference>
<sequence>MGEGLHFRRQGRRYHQWQRLNSDIYFYASGDGSDVINDEVGFTDAVDVIRFSDIDFNDFSIKRHGDDLELTIAGTTDVITLKGQMYEDPGDWGVDKIEFADGTSLSRAAIIQLGLNAEDTVTAQGTA</sequence>
<dbReference type="Proteomes" id="UP000515518">
    <property type="component" value="Plasmid p_1"/>
</dbReference>
<dbReference type="EMBL" id="CP050552">
    <property type="protein sequence ID" value="QND43925.1"/>
    <property type="molecule type" value="Genomic_DNA"/>
</dbReference>
<dbReference type="InterPro" id="IPR010566">
    <property type="entry name" value="Haemolys_ca-bd"/>
</dbReference>
<protein>
    <recommendedName>
        <fullName evidence="1">Haemolysin-type calcium binding-related domain-containing protein</fullName>
    </recommendedName>
</protein>
<feature type="domain" description="Haemolysin-type calcium binding-related" evidence="1">
    <location>
        <begin position="67"/>
        <end position="108"/>
    </location>
</feature>
<evidence type="ECO:0000313" key="2">
    <source>
        <dbReference type="EMBL" id="QND43925.1"/>
    </source>
</evidence>
<organism evidence="2 3">
    <name type="scientific">Rhizobium leguminosarum bv. viciae</name>
    <dbReference type="NCBI Taxonomy" id="387"/>
    <lineage>
        <taxon>Bacteria</taxon>
        <taxon>Pseudomonadati</taxon>
        <taxon>Pseudomonadota</taxon>
        <taxon>Alphaproteobacteria</taxon>
        <taxon>Hyphomicrobiales</taxon>
        <taxon>Rhizobiaceae</taxon>
        <taxon>Rhizobium/Agrobacterium group</taxon>
        <taxon>Rhizobium</taxon>
    </lineage>
</organism>
<geneLocation type="plasmid" evidence="2 3">
    <name>p_1</name>
</geneLocation>
<proteinExistence type="predicted"/>
<keyword evidence="2" id="KW-0614">Plasmid</keyword>